<reference evidence="2 3" key="1">
    <citation type="submission" date="2024-06" db="EMBL/GenBank/DDBJ databases">
        <title>The Natural Products Discovery Center: Release of the First 8490 Sequenced Strains for Exploring Actinobacteria Biosynthetic Diversity.</title>
        <authorList>
            <person name="Kalkreuter E."/>
            <person name="Kautsar S.A."/>
            <person name="Yang D."/>
            <person name="Bader C.D."/>
            <person name="Teijaro C.N."/>
            <person name="Fluegel L."/>
            <person name="Davis C.M."/>
            <person name="Simpson J.R."/>
            <person name="Lauterbach L."/>
            <person name="Steele A.D."/>
            <person name="Gui C."/>
            <person name="Meng S."/>
            <person name="Li G."/>
            <person name="Viehrig K."/>
            <person name="Ye F."/>
            <person name="Su P."/>
            <person name="Kiefer A.F."/>
            <person name="Nichols A."/>
            <person name="Cepeda A.J."/>
            <person name="Yan W."/>
            <person name="Fan B."/>
            <person name="Jiang Y."/>
            <person name="Adhikari A."/>
            <person name="Zheng C.-J."/>
            <person name="Schuster L."/>
            <person name="Cowan T.M."/>
            <person name="Smanski M.J."/>
            <person name="Chevrette M.G."/>
            <person name="De Carvalho L.P.S."/>
            <person name="Shen B."/>
        </authorList>
    </citation>
    <scope>NUCLEOTIDE SEQUENCE [LARGE SCALE GENOMIC DNA]</scope>
    <source>
        <strain evidence="2 3">NPDC050403</strain>
    </source>
</reference>
<dbReference type="EMBL" id="JBFAKC010000005">
    <property type="protein sequence ID" value="MEV0708620.1"/>
    <property type="molecule type" value="Genomic_DNA"/>
</dbReference>
<dbReference type="RefSeq" id="WP_355089763.1">
    <property type="nucleotide sequence ID" value="NZ_JBEXKW010000079.1"/>
</dbReference>
<protein>
    <submittedName>
        <fullName evidence="2">Uncharacterized protein</fullName>
    </submittedName>
</protein>
<comment type="caution">
    <text evidence="2">The sequence shown here is derived from an EMBL/GenBank/DDBJ whole genome shotgun (WGS) entry which is preliminary data.</text>
</comment>
<feature type="transmembrane region" description="Helical" evidence="1">
    <location>
        <begin position="12"/>
        <end position="34"/>
    </location>
</feature>
<evidence type="ECO:0000313" key="3">
    <source>
        <dbReference type="Proteomes" id="UP001551695"/>
    </source>
</evidence>
<sequence>MAVKPTNSTGPSRLATGAGWLLGSIIALSSIGVGLITTSVLGPVVVAFGITVGLAMALGFLI</sequence>
<keyword evidence="3" id="KW-1185">Reference proteome</keyword>
<organism evidence="2 3">
    <name type="scientific">Nocardia aurea</name>
    <dbReference type="NCBI Taxonomy" id="2144174"/>
    <lineage>
        <taxon>Bacteria</taxon>
        <taxon>Bacillati</taxon>
        <taxon>Actinomycetota</taxon>
        <taxon>Actinomycetes</taxon>
        <taxon>Mycobacteriales</taxon>
        <taxon>Nocardiaceae</taxon>
        <taxon>Nocardia</taxon>
    </lineage>
</organism>
<keyword evidence="1" id="KW-1133">Transmembrane helix</keyword>
<name>A0ABV3FTK6_9NOCA</name>
<proteinExistence type="predicted"/>
<gene>
    <name evidence="2" type="ORF">AB0I48_13730</name>
</gene>
<evidence type="ECO:0000313" key="2">
    <source>
        <dbReference type="EMBL" id="MEV0708620.1"/>
    </source>
</evidence>
<evidence type="ECO:0000256" key="1">
    <source>
        <dbReference type="SAM" id="Phobius"/>
    </source>
</evidence>
<dbReference type="Proteomes" id="UP001551695">
    <property type="component" value="Unassembled WGS sequence"/>
</dbReference>
<accession>A0ABV3FTK6</accession>
<keyword evidence="1" id="KW-0472">Membrane</keyword>
<keyword evidence="1" id="KW-0812">Transmembrane</keyword>
<feature type="transmembrane region" description="Helical" evidence="1">
    <location>
        <begin position="40"/>
        <end position="61"/>
    </location>
</feature>